<dbReference type="PANTHER" id="PTHR14490:SF5">
    <property type="entry name" value="PROTEIN KRI1 HOMOLOG"/>
    <property type="match status" value="1"/>
</dbReference>
<dbReference type="PaxDb" id="35128-Thaps5294"/>
<feature type="region of interest" description="Disordered" evidence="1">
    <location>
        <begin position="126"/>
        <end position="241"/>
    </location>
</feature>
<evidence type="ECO:0000313" key="3">
    <source>
        <dbReference type="Proteomes" id="UP000001449"/>
    </source>
</evidence>
<dbReference type="GeneID" id="7446444"/>
<keyword evidence="3" id="KW-1185">Reference proteome</keyword>
<reference evidence="2 3" key="1">
    <citation type="journal article" date="2004" name="Science">
        <title>The genome of the diatom Thalassiosira pseudonana: ecology, evolution, and metabolism.</title>
        <authorList>
            <person name="Armbrust E.V."/>
            <person name="Berges J.A."/>
            <person name="Bowler C."/>
            <person name="Green B.R."/>
            <person name="Martinez D."/>
            <person name="Putnam N.H."/>
            <person name="Zhou S."/>
            <person name="Allen A.E."/>
            <person name="Apt K.E."/>
            <person name="Bechner M."/>
            <person name="Brzezinski M.A."/>
            <person name="Chaal B.K."/>
            <person name="Chiovitti A."/>
            <person name="Davis A.K."/>
            <person name="Demarest M.S."/>
            <person name="Detter J.C."/>
            <person name="Glavina T."/>
            <person name="Goodstein D."/>
            <person name="Hadi M.Z."/>
            <person name="Hellsten U."/>
            <person name="Hildebrand M."/>
            <person name="Jenkins B.D."/>
            <person name="Jurka J."/>
            <person name="Kapitonov V.V."/>
            <person name="Kroger N."/>
            <person name="Lau W.W."/>
            <person name="Lane T.W."/>
            <person name="Larimer F.W."/>
            <person name="Lippmeier J.C."/>
            <person name="Lucas S."/>
            <person name="Medina M."/>
            <person name="Montsant A."/>
            <person name="Obornik M."/>
            <person name="Parker M.S."/>
            <person name="Palenik B."/>
            <person name="Pazour G.J."/>
            <person name="Richardson P.M."/>
            <person name="Rynearson T.A."/>
            <person name="Saito M.A."/>
            <person name="Schwartz D.C."/>
            <person name="Thamatrakoln K."/>
            <person name="Valentin K."/>
            <person name="Vardi A."/>
            <person name="Wilkerson F.P."/>
            <person name="Rokhsar D.S."/>
        </authorList>
    </citation>
    <scope>NUCLEOTIDE SEQUENCE [LARGE SCALE GENOMIC DNA]</scope>
    <source>
        <strain evidence="2 3">CCMP1335</strain>
    </source>
</reference>
<feature type="region of interest" description="Disordered" evidence="1">
    <location>
        <begin position="325"/>
        <end position="386"/>
    </location>
</feature>
<gene>
    <name evidence="2" type="ORF">THAPSDRAFT_5294</name>
</gene>
<dbReference type="HOGENOM" id="CLU_497503_0_0_1"/>
<dbReference type="GO" id="GO:0005730">
    <property type="term" value="C:nucleolus"/>
    <property type="evidence" value="ECO:0000318"/>
    <property type="project" value="GO_Central"/>
</dbReference>
<dbReference type="InParanoid" id="B8C2I4"/>
<feature type="compositionally biased region" description="Basic and acidic residues" evidence="1">
    <location>
        <begin position="30"/>
        <end position="47"/>
    </location>
</feature>
<sequence length="548" mass="62693">MPENSSSSSSAASFSSSDSVDDFLVAKGKGKADTSRNTKTGVVEDDRLDININQKYAREYEVRKRREELQNNRNINEEDGISDSDSSDESEDEEAELLTPHMDVKIIKTLRALKSKDEGIYDQNVAFFSDNDSESGDDDETGDGKRDKTKPKRYKDLVREQILEQMESGEGKDLGDTDKAQGPEAHNLAYDQEQRDIRRAFLDSTRDSDNEQEPIEDEEDENWLKPKAKTSSAKDENEEELKKLWEQEFSTKSELVDPKGEVQDGDQFLMEFMTNRKWVDPTDSAMRKVRDIGNGDDDDESIQSFQDKMDDFESRYNFRFEEAQAAANAAEDAANETSGATHSIVHYARGSVDDNVLRRKDESRRQKRLQRKERKAEERKAKEEQLRRLKNARREELEERMQQVRNVLGYNCGAKSADADEAGGGEGKPGLGSAEEEMILKLMEGDFDPDKFEQVMNTAYGEDYYQQKEDQWKTDQDVKDALAKGVADDVDVMGDGEMYDEADEMEDTEEAYDEDDAYDEEMQWEEQHEEEAATSGMDKKLKSKMLDE</sequence>
<evidence type="ECO:0008006" key="4">
    <source>
        <dbReference type="Google" id="ProtNLM"/>
    </source>
</evidence>
<dbReference type="GO" id="GO:0000447">
    <property type="term" value="P:endonucleolytic cleavage in ITS1 to separate SSU-rRNA from 5.8S rRNA and LSU-rRNA from tricistronic rRNA transcript (SSU-rRNA, 5.8S rRNA, LSU-rRNA)"/>
    <property type="evidence" value="ECO:0000318"/>
    <property type="project" value="GO_Central"/>
</dbReference>
<feature type="compositionally biased region" description="Basic and acidic residues" evidence="1">
    <location>
        <begin position="374"/>
        <end position="386"/>
    </location>
</feature>
<feature type="compositionally biased region" description="Acidic residues" evidence="1">
    <location>
        <begin position="498"/>
        <end position="529"/>
    </location>
</feature>
<dbReference type="eggNOG" id="KOG2409">
    <property type="taxonomic scope" value="Eukaryota"/>
</dbReference>
<feature type="compositionally biased region" description="Basic and acidic residues" evidence="1">
    <location>
        <begin position="537"/>
        <end position="548"/>
    </location>
</feature>
<feature type="region of interest" description="Disordered" evidence="1">
    <location>
        <begin position="27"/>
        <end position="47"/>
    </location>
</feature>
<feature type="compositionally biased region" description="Basic and acidic residues" evidence="1">
    <location>
        <begin position="192"/>
        <end position="209"/>
    </location>
</feature>
<feature type="compositionally biased region" description="Acidic residues" evidence="1">
    <location>
        <begin position="131"/>
        <end position="141"/>
    </location>
</feature>
<dbReference type="STRING" id="35128.B8C2I4"/>
<evidence type="ECO:0000313" key="2">
    <source>
        <dbReference type="EMBL" id="EED92390.1"/>
    </source>
</evidence>
<dbReference type="KEGG" id="tps:THAPSDRAFT_5294"/>
<dbReference type="OMA" id="KIMATRH"/>
<proteinExistence type="predicted"/>
<feature type="compositionally biased region" description="Basic and acidic residues" evidence="1">
    <location>
        <begin position="232"/>
        <end position="241"/>
    </location>
</feature>
<feature type="compositionally biased region" description="Acidic residues" evidence="1">
    <location>
        <begin position="210"/>
        <end position="221"/>
    </location>
</feature>
<dbReference type="Proteomes" id="UP000001449">
    <property type="component" value="Chromosome 5"/>
</dbReference>
<feature type="compositionally biased region" description="Acidic residues" evidence="1">
    <location>
        <begin position="77"/>
        <end position="96"/>
    </location>
</feature>
<dbReference type="AlphaFoldDB" id="B8C2I4"/>
<feature type="non-terminal residue" evidence="2">
    <location>
        <position position="1"/>
    </location>
</feature>
<dbReference type="GO" id="GO:0030686">
    <property type="term" value="C:90S preribosome"/>
    <property type="evidence" value="ECO:0000318"/>
    <property type="project" value="GO_Central"/>
</dbReference>
<reference evidence="2 3" key="2">
    <citation type="journal article" date="2008" name="Nature">
        <title>The Phaeodactylum genome reveals the evolutionary history of diatom genomes.</title>
        <authorList>
            <person name="Bowler C."/>
            <person name="Allen A.E."/>
            <person name="Badger J.H."/>
            <person name="Grimwood J."/>
            <person name="Jabbari K."/>
            <person name="Kuo A."/>
            <person name="Maheswari U."/>
            <person name="Martens C."/>
            <person name="Maumus F."/>
            <person name="Otillar R.P."/>
            <person name="Rayko E."/>
            <person name="Salamov A."/>
            <person name="Vandepoele K."/>
            <person name="Beszteri B."/>
            <person name="Gruber A."/>
            <person name="Heijde M."/>
            <person name="Katinka M."/>
            <person name="Mock T."/>
            <person name="Valentin K."/>
            <person name="Verret F."/>
            <person name="Berges J.A."/>
            <person name="Brownlee C."/>
            <person name="Cadoret J.P."/>
            <person name="Chiovitti A."/>
            <person name="Choi C.J."/>
            <person name="Coesel S."/>
            <person name="De Martino A."/>
            <person name="Detter J.C."/>
            <person name="Durkin C."/>
            <person name="Falciatore A."/>
            <person name="Fournet J."/>
            <person name="Haruta M."/>
            <person name="Huysman M.J."/>
            <person name="Jenkins B.D."/>
            <person name="Jiroutova K."/>
            <person name="Jorgensen R.E."/>
            <person name="Joubert Y."/>
            <person name="Kaplan A."/>
            <person name="Kroger N."/>
            <person name="Kroth P.G."/>
            <person name="La Roche J."/>
            <person name="Lindquist E."/>
            <person name="Lommer M."/>
            <person name="Martin-Jezequel V."/>
            <person name="Lopez P.J."/>
            <person name="Lucas S."/>
            <person name="Mangogna M."/>
            <person name="McGinnis K."/>
            <person name="Medlin L.K."/>
            <person name="Montsant A."/>
            <person name="Oudot-Le Secq M.P."/>
            <person name="Napoli C."/>
            <person name="Obornik M."/>
            <person name="Parker M.S."/>
            <person name="Petit J.L."/>
            <person name="Porcel B.M."/>
            <person name="Poulsen N."/>
            <person name="Robison M."/>
            <person name="Rychlewski L."/>
            <person name="Rynearson T.A."/>
            <person name="Schmutz J."/>
            <person name="Shapiro H."/>
            <person name="Siaut M."/>
            <person name="Stanley M."/>
            <person name="Sussman M.R."/>
            <person name="Taylor A.R."/>
            <person name="Vardi A."/>
            <person name="von Dassow P."/>
            <person name="Vyverman W."/>
            <person name="Willis A."/>
            <person name="Wyrwicz L.S."/>
            <person name="Rokhsar D.S."/>
            <person name="Weissenbach J."/>
            <person name="Armbrust E.V."/>
            <person name="Green B.R."/>
            <person name="Van de Peer Y."/>
            <person name="Grigoriev I.V."/>
        </authorList>
    </citation>
    <scope>NUCLEOTIDE SEQUENCE [LARGE SCALE GENOMIC DNA]</scope>
    <source>
        <strain evidence="2 3">CCMP1335</strain>
    </source>
</reference>
<dbReference type="InterPro" id="IPR018034">
    <property type="entry name" value="Kri1"/>
</dbReference>
<dbReference type="RefSeq" id="XP_002290638.1">
    <property type="nucleotide sequence ID" value="XM_002290602.1"/>
</dbReference>
<protein>
    <recommendedName>
        <fullName evidence="4">Kri1-like C-terminal domain-containing protein</fullName>
    </recommendedName>
</protein>
<feature type="region of interest" description="Disordered" evidence="1">
    <location>
        <begin position="63"/>
        <end position="101"/>
    </location>
</feature>
<dbReference type="Pfam" id="PF05178">
    <property type="entry name" value="Kri1"/>
    <property type="match status" value="1"/>
</dbReference>
<feature type="region of interest" description="Disordered" evidence="1">
    <location>
        <begin position="498"/>
        <end position="548"/>
    </location>
</feature>
<name>B8C2I4_THAPS</name>
<dbReference type="PANTHER" id="PTHR14490">
    <property type="entry name" value="ZINC FINGER, ZZ TYPE"/>
    <property type="match status" value="1"/>
</dbReference>
<accession>B8C2I4</accession>
<feature type="compositionally biased region" description="Basic and acidic residues" evidence="1">
    <location>
        <begin position="169"/>
        <end position="181"/>
    </location>
</feature>
<organism evidence="2 3">
    <name type="scientific">Thalassiosira pseudonana</name>
    <name type="common">Marine diatom</name>
    <name type="synonym">Cyclotella nana</name>
    <dbReference type="NCBI Taxonomy" id="35128"/>
    <lineage>
        <taxon>Eukaryota</taxon>
        <taxon>Sar</taxon>
        <taxon>Stramenopiles</taxon>
        <taxon>Ochrophyta</taxon>
        <taxon>Bacillariophyta</taxon>
        <taxon>Coscinodiscophyceae</taxon>
        <taxon>Thalassiosirophycidae</taxon>
        <taxon>Thalassiosirales</taxon>
        <taxon>Thalassiosiraceae</taxon>
        <taxon>Thalassiosira</taxon>
    </lineage>
</organism>
<feature type="compositionally biased region" description="Basic and acidic residues" evidence="1">
    <location>
        <begin position="351"/>
        <end position="364"/>
    </location>
</feature>
<dbReference type="EMBL" id="CM000642">
    <property type="protein sequence ID" value="EED92390.1"/>
    <property type="molecule type" value="Genomic_DNA"/>
</dbReference>
<evidence type="ECO:0000256" key="1">
    <source>
        <dbReference type="SAM" id="MobiDB-lite"/>
    </source>
</evidence>
<feature type="compositionally biased region" description="Low complexity" evidence="1">
    <location>
        <begin position="325"/>
        <end position="336"/>
    </location>
</feature>